<reference evidence="1 2" key="1">
    <citation type="journal article" date="2020" name="ISME J.">
        <title>Comparative genomics reveals insights into cyanobacterial evolution and habitat adaptation.</title>
        <authorList>
            <person name="Chen M.Y."/>
            <person name="Teng W.K."/>
            <person name="Zhao L."/>
            <person name="Hu C.X."/>
            <person name="Zhou Y.K."/>
            <person name="Han B.P."/>
            <person name="Song L.R."/>
            <person name="Shu W.S."/>
        </authorList>
    </citation>
    <scope>NUCLEOTIDE SEQUENCE [LARGE SCALE GENOMIC DNA]</scope>
    <source>
        <strain evidence="1 2">FACHB-838</strain>
    </source>
</reference>
<organism evidence="1 2">
    <name type="scientific">Nostoc flagelliforme FACHB-838</name>
    <dbReference type="NCBI Taxonomy" id="2692904"/>
    <lineage>
        <taxon>Bacteria</taxon>
        <taxon>Bacillati</taxon>
        <taxon>Cyanobacteriota</taxon>
        <taxon>Cyanophyceae</taxon>
        <taxon>Nostocales</taxon>
        <taxon>Nostocaceae</taxon>
        <taxon>Nostoc</taxon>
    </lineage>
</organism>
<dbReference type="Proteomes" id="UP000623440">
    <property type="component" value="Unassembled WGS sequence"/>
</dbReference>
<sequence>MGTDNDSTLTPVKSTTEHLTIPELLGGVKSYDHLPSGWKNVEVIATVAIGTQVQVYNLISRQWQPGVVKDYWEPGGFLEVRCGRRLLYVFNGECVAMES</sequence>
<keyword evidence="2" id="KW-1185">Reference proteome</keyword>
<protein>
    <submittedName>
        <fullName evidence="1">Uncharacterized protein</fullName>
    </submittedName>
</protein>
<dbReference type="RefSeq" id="WP_190943539.1">
    <property type="nucleotide sequence ID" value="NZ_JACJSI010000075.1"/>
</dbReference>
<gene>
    <name evidence="1" type="ORF">H6G97_26535</name>
</gene>
<evidence type="ECO:0000313" key="1">
    <source>
        <dbReference type="EMBL" id="MBD2532940.1"/>
    </source>
</evidence>
<name>A0ABR8DVM4_9NOSO</name>
<dbReference type="EMBL" id="JACJSI010000075">
    <property type="protein sequence ID" value="MBD2532940.1"/>
    <property type="molecule type" value="Genomic_DNA"/>
</dbReference>
<evidence type="ECO:0000313" key="2">
    <source>
        <dbReference type="Proteomes" id="UP000623440"/>
    </source>
</evidence>
<comment type="caution">
    <text evidence="1">The sequence shown here is derived from an EMBL/GenBank/DDBJ whole genome shotgun (WGS) entry which is preliminary data.</text>
</comment>
<accession>A0ABR8DVM4</accession>
<proteinExistence type="predicted"/>